<proteinExistence type="predicted"/>
<dbReference type="InterPro" id="IPR020837">
    <property type="entry name" value="Fibrinogen_CS"/>
</dbReference>
<evidence type="ECO:0000313" key="4">
    <source>
        <dbReference type="Proteomes" id="UP000694865"/>
    </source>
</evidence>
<dbReference type="InterPro" id="IPR014716">
    <property type="entry name" value="Fibrinogen_a/b/g_C_1"/>
</dbReference>
<evidence type="ECO:0000256" key="1">
    <source>
        <dbReference type="ARBA" id="ARBA00023157"/>
    </source>
</evidence>
<dbReference type="SUPFAM" id="SSF56496">
    <property type="entry name" value="Fibrinogen C-terminal domain-like"/>
    <property type="match status" value="1"/>
</dbReference>
<reference evidence="5" key="1">
    <citation type="submission" date="2025-08" db="UniProtKB">
        <authorList>
            <consortium name="RefSeq"/>
        </authorList>
    </citation>
    <scope>IDENTIFICATION</scope>
    <source>
        <tissue evidence="5">Testes</tissue>
    </source>
</reference>
<keyword evidence="4" id="KW-1185">Reference proteome</keyword>
<organism evidence="4 5">
    <name type="scientific">Saccoglossus kowalevskii</name>
    <name type="common">Acorn worm</name>
    <dbReference type="NCBI Taxonomy" id="10224"/>
    <lineage>
        <taxon>Eukaryota</taxon>
        <taxon>Metazoa</taxon>
        <taxon>Hemichordata</taxon>
        <taxon>Enteropneusta</taxon>
        <taxon>Harrimaniidae</taxon>
        <taxon>Saccoglossus</taxon>
    </lineage>
</organism>
<evidence type="ECO:0000256" key="2">
    <source>
        <dbReference type="SAM" id="SignalP"/>
    </source>
</evidence>
<feature type="domain" description="Fibrinogen C-terminal" evidence="3">
    <location>
        <begin position="107"/>
        <end position="324"/>
    </location>
</feature>
<dbReference type="NCBIfam" id="NF040941">
    <property type="entry name" value="GGGWT_bact"/>
    <property type="match status" value="1"/>
</dbReference>
<dbReference type="Pfam" id="PF00147">
    <property type="entry name" value="Fibrinogen_C"/>
    <property type="match status" value="1"/>
</dbReference>
<sequence length="324" mass="36069">MGRPIVLSIVFVLLAYAEAGDFEEIISQYTKSSSCNTLRYSDILTTGARILDQINERLETLDLIDERLETVEDKLDNLSTGGGGGEVHVPKHIITSITDCRGGSIRAYSSPTGKDCFDIQQKGGVSSGIYTIQRDGDPHGDYPVYCDMDTDGGGWTVFHERYDGSVDFYQGWNEYKHGFGSVRGEYWLGNHKIHAMTNQGGSYKLRVDLEDFDGNTAYAAYDNFALSDEASGYTLSVGQFSGTAGDSLTYHSGLRFITHDLSDVDTSCAVTYHGAWWYRTCHYSNLNGKYLGGETAEYATGDVWYHWKGYYYSAKCSEMKVKPM</sequence>
<dbReference type="Proteomes" id="UP000694865">
    <property type="component" value="Unplaced"/>
</dbReference>
<evidence type="ECO:0000313" key="5">
    <source>
        <dbReference type="RefSeq" id="XP_002739273.1"/>
    </source>
</evidence>
<accession>A0ABM0GX43</accession>
<dbReference type="InterPro" id="IPR002181">
    <property type="entry name" value="Fibrinogen_a/b/g_C_dom"/>
</dbReference>
<evidence type="ECO:0000259" key="3">
    <source>
        <dbReference type="PROSITE" id="PS51406"/>
    </source>
</evidence>
<dbReference type="PROSITE" id="PS51406">
    <property type="entry name" value="FIBRINOGEN_C_2"/>
    <property type="match status" value="1"/>
</dbReference>
<dbReference type="GeneID" id="100370576"/>
<feature type="chain" id="PRO_5045703959" evidence="2">
    <location>
        <begin position="20"/>
        <end position="324"/>
    </location>
</feature>
<dbReference type="CDD" id="cd00087">
    <property type="entry name" value="FReD"/>
    <property type="match status" value="1"/>
</dbReference>
<dbReference type="Gene3D" id="3.90.215.10">
    <property type="entry name" value="Gamma Fibrinogen, chain A, domain 1"/>
    <property type="match status" value="1"/>
</dbReference>
<keyword evidence="1" id="KW-1015">Disulfide bond</keyword>
<dbReference type="InterPro" id="IPR050373">
    <property type="entry name" value="Fibrinogen_C-term_domain"/>
</dbReference>
<dbReference type="SMART" id="SM00186">
    <property type="entry name" value="FBG"/>
    <property type="match status" value="1"/>
</dbReference>
<dbReference type="RefSeq" id="XP_002739273.1">
    <property type="nucleotide sequence ID" value="XM_002739227.2"/>
</dbReference>
<feature type="signal peptide" evidence="2">
    <location>
        <begin position="1"/>
        <end position="19"/>
    </location>
</feature>
<dbReference type="PANTHER" id="PTHR19143">
    <property type="entry name" value="FIBRINOGEN/TENASCIN/ANGIOPOEITIN"/>
    <property type="match status" value="1"/>
</dbReference>
<name>A0ABM0GX43_SACKO</name>
<protein>
    <submittedName>
        <fullName evidence="5">Fibrinogen C domain-containing protein 1-B-like</fullName>
    </submittedName>
</protein>
<gene>
    <name evidence="5" type="primary">LOC100370576</name>
</gene>
<dbReference type="PROSITE" id="PS00514">
    <property type="entry name" value="FIBRINOGEN_C_1"/>
    <property type="match status" value="1"/>
</dbReference>
<keyword evidence="2" id="KW-0732">Signal</keyword>
<dbReference type="InterPro" id="IPR036056">
    <property type="entry name" value="Fibrinogen-like_C"/>
</dbReference>
<dbReference type="PANTHER" id="PTHR19143:SF458">
    <property type="entry name" value="FIBRINOGEN C-TERMINAL DOMAIN-CONTAINING PROTEIN-RELATED"/>
    <property type="match status" value="1"/>
</dbReference>